<dbReference type="Ensembl" id="ENSCPVT00000015362.2">
    <property type="protein sequence ID" value="ENSCPVP00000014706.2"/>
    <property type="gene ID" value="ENSCPVG00000010761.2"/>
</dbReference>
<name>A0A8C3N245_GEOPR</name>
<protein>
    <submittedName>
        <fullName evidence="2">Uncharacterized protein</fullName>
    </submittedName>
</protein>
<feature type="region of interest" description="Disordered" evidence="1">
    <location>
        <begin position="148"/>
        <end position="182"/>
    </location>
</feature>
<reference evidence="2" key="3">
    <citation type="submission" date="2025-09" db="UniProtKB">
        <authorList>
            <consortium name="Ensembl"/>
        </authorList>
    </citation>
    <scope>IDENTIFICATION</scope>
</reference>
<feature type="region of interest" description="Disordered" evidence="1">
    <location>
        <begin position="120"/>
        <end position="139"/>
    </location>
</feature>
<reference evidence="2" key="2">
    <citation type="submission" date="2025-08" db="UniProtKB">
        <authorList>
            <consortium name="Ensembl"/>
        </authorList>
    </citation>
    <scope>IDENTIFICATION</scope>
</reference>
<feature type="compositionally biased region" description="Low complexity" evidence="1">
    <location>
        <begin position="148"/>
        <end position="165"/>
    </location>
</feature>
<accession>A0A8U8C5P8</accession>
<evidence type="ECO:0000256" key="1">
    <source>
        <dbReference type="SAM" id="MobiDB-lite"/>
    </source>
</evidence>
<organism evidence="2 3">
    <name type="scientific">Geospiza parvula</name>
    <name type="common">Small tree-finch</name>
    <name type="synonym">Camarhynchus parvulus</name>
    <dbReference type="NCBI Taxonomy" id="87175"/>
    <lineage>
        <taxon>Eukaryota</taxon>
        <taxon>Metazoa</taxon>
        <taxon>Chordata</taxon>
        <taxon>Craniata</taxon>
        <taxon>Vertebrata</taxon>
        <taxon>Euteleostomi</taxon>
        <taxon>Archelosauria</taxon>
        <taxon>Archosauria</taxon>
        <taxon>Dinosauria</taxon>
        <taxon>Saurischia</taxon>
        <taxon>Theropoda</taxon>
        <taxon>Coelurosauria</taxon>
        <taxon>Aves</taxon>
        <taxon>Neognathae</taxon>
        <taxon>Neoaves</taxon>
        <taxon>Telluraves</taxon>
        <taxon>Australaves</taxon>
        <taxon>Passeriformes</taxon>
        <taxon>Thraupidae</taxon>
        <taxon>Camarhynchus</taxon>
    </lineage>
</organism>
<keyword evidence="3" id="KW-1185">Reference proteome</keyword>
<proteinExistence type="predicted"/>
<sequence>LFLVWNEICNSTKTGLTQSRPRRAVVPLQGGRRWRCGGGGGGAAVLPPAGPRLPVLGAGVPRPPLRGRRAGGQRAAERQRAAAVGHAALGAAGSPRRRPARLRAQLLLGRHLHALPLRQRGAGSRVSRLPAGRGARQRALPPVPAAALRPAAPRAARAVRGVPRGARGHARHRGGHDGRGGIHLRDARLHLPARGLHHREPHEPRARPRRARGGRCAPRVVREGMVMKVMMMMMVRRPALSGEGRGFPDCSGSAVPKFAGCAFPAGLGALLPPGVASRPEPFVVNSWHLSGSKNNSRGPQVPEIVCF</sequence>
<evidence type="ECO:0000313" key="2">
    <source>
        <dbReference type="Ensembl" id="ENSCPVP00000014706.2"/>
    </source>
</evidence>
<feature type="region of interest" description="Disordered" evidence="1">
    <location>
        <begin position="194"/>
        <end position="214"/>
    </location>
</feature>
<dbReference type="Proteomes" id="UP000694382">
    <property type="component" value="Chromosome 21"/>
</dbReference>
<reference evidence="2" key="1">
    <citation type="submission" date="2020-02" db="EMBL/GenBank/DDBJ databases">
        <authorList>
            <person name="Enbody D E."/>
            <person name="Pettersson E M."/>
        </authorList>
    </citation>
    <scope>NUCLEOTIDE SEQUENCE [LARGE SCALE GENOMIC DNA]</scope>
</reference>
<accession>A0A8C3N245</accession>
<evidence type="ECO:0000313" key="3">
    <source>
        <dbReference type="Proteomes" id="UP000694382"/>
    </source>
</evidence>
<dbReference type="AlphaFoldDB" id="A0A8C3N245"/>